<evidence type="ECO:0000313" key="1">
    <source>
        <dbReference type="EMBL" id="RTQ49010.1"/>
    </source>
</evidence>
<dbReference type="AlphaFoldDB" id="A0A431U1L5"/>
<dbReference type="NCBIfam" id="TIGR03696">
    <property type="entry name" value="Rhs_assc_core"/>
    <property type="match status" value="1"/>
</dbReference>
<dbReference type="Gene3D" id="2.180.10.10">
    <property type="entry name" value="RHS repeat-associated core"/>
    <property type="match status" value="1"/>
</dbReference>
<evidence type="ECO:0000313" key="2">
    <source>
        <dbReference type="Proteomes" id="UP000282184"/>
    </source>
</evidence>
<organism evidence="1 2">
    <name type="scientific">Hymenobacter gummosus</name>
    <dbReference type="NCBI Taxonomy" id="1776032"/>
    <lineage>
        <taxon>Bacteria</taxon>
        <taxon>Pseudomonadati</taxon>
        <taxon>Bacteroidota</taxon>
        <taxon>Cytophagia</taxon>
        <taxon>Cytophagales</taxon>
        <taxon>Hymenobacteraceae</taxon>
        <taxon>Hymenobacter</taxon>
    </lineage>
</organism>
<keyword evidence="2" id="KW-1185">Reference proteome</keyword>
<name>A0A431U1L5_9BACT</name>
<evidence type="ECO:0008006" key="3">
    <source>
        <dbReference type="Google" id="ProtNLM"/>
    </source>
</evidence>
<dbReference type="PANTHER" id="PTHR32305:SF15">
    <property type="entry name" value="PROTEIN RHSA-RELATED"/>
    <property type="match status" value="1"/>
</dbReference>
<dbReference type="InterPro" id="IPR050708">
    <property type="entry name" value="T6SS_VgrG/RHS"/>
</dbReference>
<dbReference type="EMBL" id="RXOF01000008">
    <property type="protein sequence ID" value="RTQ49010.1"/>
    <property type="molecule type" value="Genomic_DNA"/>
</dbReference>
<gene>
    <name evidence="1" type="ORF">EJV47_14620</name>
</gene>
<dbReference type="InterPro" id="IPR022385">
    <property type="entry name" value="Rhs_assc_core"/>
</dbReference>
<reference evidence="1 2" key="1">
    <citation type="submission" date="2018-12" db="EMBL/GenBank/DDBJ databases">
        <title>Hymenobacter gummosus sp. nov., isolated from a spring.</title>
        <authorList>
            <person name="Nie L."/>
        </authorList>
    </citation>
    <scope>NUCLEOTIDE SEQUENCE [LARGE SCALE GENOMIC DNA]</scope>
    <source>
        <strain evidence="1 2">KCTC 52166</strain>
    </source>
</reference>
<sequence>MRDPEHARTGQYVARLSAAEGRRLGPGLSWAVQAGDSVRAEVYARYDHPVPAGRAARRGALLAGAAVAGSPGQLATETSSPGAGPRRFRPWVGASLALLPQRLRPARPQPEELPAAALRYELYDQDSQLVASRTVPLQRTATDAWQRLATGLKADSAGYVRVTLLNDSGTPAYFDDLALTLVDNVKLQENHYDPWGLNLVGIETEPPPMPSQYQYNGKEKQQEFGLAWLDYGARMYDAQLGRFGTIDRFANIYCSATPYGYTANNPVNFIDINGDYITIFLPGSQYSVLYENGKAYHYSQDKDGNITKEGEYDGNSEFVDGVVSDLNKISETKVGLSRINDLINSDNNYDIHAAGRLKDSRFDANDTSIHYYRGGGDLDDVSYSKSHFALGHELQHGWDYEMARSFYLTSRFGPFPNQRFSLSEVNAVTFENYLRAAAGETQMRTSYTDTPLNISSSPDDYRQIARPLLKTEVLWAPQSKVNPGNDATYVAPNYRMMVLDTRTQKFQNPWK</sequence>
<dbReference type="PANTHER" id="PTHR32305">
    <property type="match status" value="1"/>
</dbReference>
<comment type="caution">
    <text evidence="1">The sequence shown here is derived from an EMBL/GenBank/DDBJ whole genome shotgun (WGS) entry which is preliminary data.</text>
</comment>
<proteinExistence type="predicted"/>
<dbReference type="Proteomes" id="UP000282184">
    <property type="component" value="Unassembled WGS sequence"/>
</dbReference>
<dbReference type="OrthoDB" id="667524at2"/>
<accession>A0A431U1L5</accession>
<protein>
    <recommendedName>
        <fullName evidence="3">RHS repeat-associated core domain-containing protein</fullName>
    </recommendedName>
</protein>